<protein>
    <recommendedName>
        <fullName evidence="2">ATP-grasp domain-containing protein</fullName>
    </recommendedName>
</protein>
<proteinExistence type="predicted"/>
<keyword evidence="1" id="KW-0067">ATP-binding</keyword>
<keyword evidence="4" id="KW-1185">Reference proteome</keyword>
<name>A0ABQ3N3Q7_9BACI</name>
<dbReference type="InterPro" id="IPR026838">
    <property type="entry name" value="YheC/D"/>
</dbReference>
<organism evidence="3 4">
    <name type="scientific">Neobacillus kokaensis</name>
    <dbReference type="NCBI Taxonomy" id="2759023"/>
    <lineage>
        <taxon>Bacteria</taxon>
        <taxon>Bacillati</taxon>
        <taxon>Bacillota</taxon>
        <taxon>Bacilli</taxon>
        <taxon>Bacillales</taxon>
        <taxon>Bacillaceae</taxon>
        <taxon>Neobacillus</taxon>
    </lineage>
</organism>
<accession>A0ABQ3N3Q7</accession>
<evidence type="ECO:0000313" key="4">
    <source>
        <dbReference type="Proteomes" id="UP000637074"/>
    </source>
</evidence>
<evidence type="ECO:0000256" key="1">
    <source>
        <dbReference type="PROSITE-ProRule" id="PRU00409"/>
    </source>
</evidence>
<comment type="caution">
    <text evidence="3">The sequence shown here is derived from an EMBL/GenBank/DDBJ whole genome shotgun (WGS) entry which is preliminary data.</text>
</comment>
<dbReference type="SUPFAM" id="SSF56059">
    <property type="entry name" value="Glutathione synthetase ATP-binding domain-like"/>
    <property type="match status" value="1"/>
</dbReference>
<dbReference type="InterPro" id="IPR011761">
    <property type="entry name" value="ATP-grasp"/>
</dbReference>
<keyword evidence="1" id="KW-0547">Nucleotide-binding</keyword>
<dbReference type="EMBL" id="BNDS01000013">
    <property type="protein sequence ID" value="GHH99563.1"/>
    <property type="molecule type" value="Genomic_DNA"/>
</dbReference>
<dbReference type="RefSeq" id="WP_191274339.1">
    <property type="nucleotide sequence ID" value="NZ_BNDS01000013.1"/>
</dbReference>
<dbReference type="PROSITE" id="PS50975">
    <property type="entry name" value="ATP_GRASP"/>
    <property type="match status" value="1"/>
</dbReference>
<reference evidence="3 4" key="1">
    <citation type="journal article" date="2022" name="Int. J. Syst. Evol. Microbiol.">
        <title>Neobacillus kokaensis sp. nov., isolated from soil.</title>
        <authorList>
            <person name="Yuki K."/>
            <person name="Matsubara H."/>
            <person name="Yamaguchi S."/>
        </authorList>
    </citation>
    <scope>NUCLEOTIDE SEQUENCE [LARGE SCALE GENOMIC DNA]</scope>
    <source>
        <strain evidence="3 4">LOB 377</strain>
    </source>
</reference>
<sequence>MVFIRYGQNRNTIDFSTKFVEKYGITAQRIILKIGGWSRELPVNINDELPEDTIGIPEQSHELTIPEGIPYELTINGRVLSLGPVIAFVAYLNPKELHPKRLERLKSRFSEYHSIKGLIYVCAARGINIDKKQIEGYYYNPDGEQPQARWIPGIFPYPDVVYKRHPIDAVRYDDLVSHIGDRVINSYYFGKGELPEYALRNRVLKEAFPETEKLTGVEQLDQMLQNHQSIYLKPPKGEGGRGIYSVALDHQGRYIFTNSMKRATIFTSQAEVTSFLEKFIQRKYIIQQSVSTTIGGRNVDFRVYVQKNGLKQWVCQGMIGRVAKRGTIVTNLKHVEKLLPGNQAIMYLFGANRQMTLQIQKKIYDCCMKACKELDQCVGNYGDVAVDCIVDRNYNVWILEINKRYGYDSLIKMKNRKLARTLLSTPFRYAKALAGF</sequence>
<dbReference type="Proteomes" id="UP000637074">
    <property type="component" value="Unassembled WGS sequence"/>
</dbReference>
<evidence type="ECO:0000313" key="3">
    <source>
        <dbReference type="EMBL" id="GHH99563.1"/>
    </source>
</evidence>
<dbReference type="Pfam" id="PF14398">
    <property type="entry name" value="ATPgrasp_YheCD"/>
    <property type="match status" value="1"/>
</dbReference>
<evidence type="ECO:0000259" key="2">
    <source>
        <dbReference type="PROSITE" id="PS50975"/>
    </source>
</evidence>
<dbReference type="Gene3D" id="3.30.470.20">
    <property type="entry name" value="ATP-grasp fold, B domain"/>
    <property type="match status" value="1"/>
</dbReference>
<feature type="domain" description="ATP-grasp" evidence="2">
    <location>
        <begin position="201"/>
        <end position="431"/>
    </location>
</feature>
<gene>
    <name evidence="3" type="ORF">AM1BK_31060</name>
</gene>